<dbReference type="GO" id="GO:0005886">
    <property type="term" value="C:plasma membrane"/>
    <property type="evidence" value="ECO:0007669"/>
    <property type="project" value="TreeGrafter"/>
</dbReference>
<dbReference type="InterPro" id="IPR022837">
    <property type="entry name" value="MsrQ-like"/>
</dbReference>
<evidence type="ECO:0000256" key="5">
    <source>
        <dbReference type="ARBA" id="ARBA00023004"/>
    </source>
</evidence>
<protein>
    <submittedName>
        <fullName evidence="9">Sulfoxide reductase heme-binding subunit YedZ</fullName>
    </submittedName>
</protein>
<keyword evidence="2" id="KW-0813">Transport</keyword>
<proteinExistence type="predicted"/>
<keyword evidence="5" id="KW-0408">Iron</keyword>
<dbReference type="Pfam" id="PF01794">
    <property type="entry name" value="Ferric_reduct"/>
    <property type="match status" value="1"/>
</dbReference>
<feature type="transmembrane region" description="Helical" evidence="7">
    <location>
        <begin position="179"/>
        <end position="198"/>
    </location>
</feature>
<feature type="transmembrane region" description="Helical" evidence="7">
    <location>
        <begin position="115"/>
        <end position="136"/>
    </location>
</feature>
<evidence type="ECO:0000256" key="6">
    <source>
        <dbReference type="ARBA" id="ARBA00023136"/>
    </source>
</evidence>
<comment type="subcellular location">
    <subcellularLocation>
        <location evidence="1">Membrane</location>
        <topology evidence="1">Multi-pass membrane protein</topology>
    </subcellularLocation>
</comment>
<feature type="transmembrane region" description="Helical" evidence="7">
    <location>
        <begin position="37"/>
        <end position="56"/>
    </location>
</feature>
<dbReference type="PANTHER" id="PTHR36964:SF1">
    <property type="entry name" value="PROTEIN-METHIONINE-SULFOXIDE REDUCTASE HEME-BINDING SUBUNIT MSRQ"/>
    <property type="match status" value="1"/>
</dbReference>
<dbReference type="GO" id="GO:0010181">
    <property type="term" value="F:FMN binding"/>
    <property type="evidence" value="ECO:0007669"/>
    <property type="project" value="TreeGrafter"/>
</dbReference>
<keyword evidence="4 7" id="KW-1133">Transmembrane helix</keyword>
<evidence type="ECO:0000256" key="2">
    <source>
        <dbReference type="ARBA" id="ARBA00022448"/>
    </source>
</evidence>
<dbReference type="InterPro" id="IPR013130">
    <property type="entry name" value="Fe3_Rdtase_TM_dom"/>
</dbReference>
<organism evidence="9 10">
    <name type="scientific">Cognatiyoonia koreensis</name>
    <dbReference type="NCBI Taxonomy" id="364200"/>
    <lineage>
        <taxon>Bacteria</taxon>
        <taxon>Pseudomonadati</taxon>
        <taxon>Pseudomonadota</taxon>
        <taxon>Alphaproteobacteria</taxon>
        <taxon>Rhodobacterales</taxon>
        <taxon>Paracoccaceae</taxon>
        <taxon>Cognatiyoonia</taxon>
    </lineage>
</organism>
<evidence type="ECO:0000256" key="4">
    <source>
        <dbReference type="ARBA" id="ARBA00022989"/>
    </source>
</evidence>
<evidence type="ECO:0000313" key="10">
    <source>
        <dbReference type="Proteomes" id="UP000199167"/>
    </source>
</evidence>
<dbReference type="GO" id="GO:0020037">
    <property type="term" value="F:heme binding"/>
    <property type="evidence" value="ECO:0007669"/>
    <property type="project" value="TreeGrafter"/>
</dbReference>
<evidence type="ECO:0000256" key="3">
    <source>
        <dbReference type="ARBA" id="ARBA00022692"/>
    </source>
</evidence>
<dbReference type="STRING" id="364200.SAMN04488515_0313"/>
<evidence type="ECO:0000256" key="7">
    <source>
        <dbReference type="SAM" id="Phobius"/>
    </source>
</evidence>
<evidence type="ECO:0000256" key="1">
    <source>
        <dbReference type="ARBA" id="ARBA00004141"/>
    </source>
</evidence>
<gene>
    <name evidence="9" type="ORF">SAMN04488515_0313</name>
</gene>
<feature type="transmembrane region" description="Helical" evidence="7">
    <location>
        <begin position="76"/>
        <end position="94"/>
    </location>
</feature>
<evidence type="ECO:0000313" key="9">
    <source>
        <dbReference type="EMBL" id="SEV93786.1"/>
    </source>
</evidence>
<dbReference type="GO" id="GO:0016679">
    <property type="term" value="F:oxidoreductase activity, acting on diphenols and related substances as donors"/>
    <property type="evidence" value="ECO:0007669"/>
    <property type="project" value="TreeGrafter"/>
</dbReference>
<dbReference type="PANTHER" id="PTHR36964">
    <property type="entry name" value="PROTEIN-METHIONINE-SULFOXIDE REDUCTASE HEME-BINDING SUBUNIT MSRQ"/>
    <property type="match status" value="1"/>
</dbReference>
<evidence type="ECO:0000259" key="8">
    <source>
        <dbReference type="Pfam" id="PF01794"/>
    </source>
</evidence>
<dbReference type="Proteomes" id="UP000199167">
    <property type="component" value="Unassembled WGS sequence"/>
</dbReference>
<feature type="domain" description="Ferric oxidoreductase" evidence="8">
    <location>
        <begin position="74"/>
        <end position="187"/>
    </location>
</feature>
<name>A0A1I0MY16_9RHOB</name>
<reference evidence="9 10" key="1">
    <citation type="submission" date="2016-10" db="EMBL/GenBank/DDBJ databases">
        <authorList>
            <person name="de Groot N.N."/>
        </authorList>
    </citation>
    <scope>NUCLEOTIDE SEQUENCE [LARGE SCALE GENOMIC DNA]</scope>
    <source>
        <strain evidence="9 10">DSM 17925</strain>
    </source>
</reference>
<keyword evidence="3 7" id="KW-0812">Transmembrane</keyword>
<sequence>MHAAAPYFPLGTGLAPTPTTAMTPCFEMLKDAINSRAFIWGLLALPSIPMIGALLSAEPSAGQSVEEMLLHPTGEFSARFLITTMILSPMRMLLPNSGFWRWMLKRRRYFGVAAFAYAALHTVLYVIDIGTLRALLGDALELGIWTGWLAFFVFLPLAATSNDWSVRKMGPTWKRLQRWVYLAALATLLHWIFVHNNIGPALVHFLPLAALETYRIWRN</sequence>
<feature type="transmembrane region" description="Helical" evidence="7">
    <location>
        <begin position="142"/>
        <end position="159"/>
    </location>
</feature>
<keyword evidence="6 7" id="KW-0472">Membrane</keyword>
<accession>A0A1I0MY16</accession>
<dbReference type="AlphaFoldDB" id="A0A1I0MY16"/>
<keyword evidence="10" id="KW-1185">Reference proteome</keyword>
<dbReference type="EMBL" id="FOIZ01000001">
    <property type="protein sequence ID" value="SEV93786.1"/>
    <property type="molecule type" value="Genomic_DNA"/>
</dbReference>